<keyword evidence="7 17" id="KW-0812">Transmembrane</keyword>
<feature type="transmembrane region" description="Helical" evidence="18">
    <location>
        <begin position="87"/>
        <end position="105"/>
    </location>
</feature>
<dbReference type="GO" id="GO:0019646">
    <property type="term" value="P:aerobic electron transport chain"/>
    <property type="evidence" value="ECO:0007669"/>
    <property type="project" value="InterPro"/>
</dbReference>
<evidence type="ECO:0000256" key="4">
    <source>
        <dbReference type="ARBA" id="ARBA00014687"/>
    </source>
</evidence>
<keyword evidence="5" id="KW-0813">Transport</keyword>
<dbReference type="Proteomes" id="UP001059824">
    <property type="component" value="Chromosome"/>
</dbReference>
<comment type="subcellular location">
    <subcellularLocation>
        <location evidence="1 17">Cell membrane</location>
        <topology evidence="1 17">Multi-pass membrane protein</topology>
    </subcellularLocation>
</comment>
<evidence type="ECO:0000256" key="10">
    <source>
        <dbReference type="ARBA" id="ARBA00023002"/>
    </source>
</evidence>
<evidence type="ECO:0000256" key="1">
    <source>
        <dbReference type="ARBA" id="ARBA00004651"/>
    </source>
</evidence>
<dbReference type="FunFam" id="1.20.120.80:FF:000001">
    <property type="entry name" value="Cytochrome (Ubi)quinol oxidase subunit III"/>
    <property type="match status" value="1"/>
</dbReference>
<evidence type="ECO:0000256" key="8">
    <source>
        <dbReference type="ARBA" id="ARBA00022982"/>
    </source>
</evidence>
<dbReference type="EMBL" id="CP045921">
    <property type="protein sequence ID" value="QHN42632.1"/>
    <property type="molecule type" value="Genomic_DNA"/>
</dbReference>
<dbReference type="InterPro" id="IPR000298">
    <property type="entry name" value="Cyt_c_oxidase-like_su3"/>
</dbReference>
<evidence type="ECO:0000256" key="2">
    <source>
        <dbReference type="ARBA" id="ARBA00010581"/>
    </source>
</evidence>
<dbReference type="GO" id="GO:0005886">
    <property type="term" value="C:plasma membrane"/>
    <property type="evidence" value="ECO:0007669"/>
    <property type="project" value="UniProtKB-SubCell"/>
</dbReference>
<dbReference type="InterPro" id="IPR035973">
    <property type="entry name" value="Cyt_c_oxidase_su3-like_sf"/>
</dbReference>
<proteinExistence type="inferred from homology"/>
<keyword evidence="8" id="KW-0249">Electron transport</keyword>
<dbReference type="Pfam" id="PF00510">
    <property type="entry name" value="COX3"/>
    <property type="match status" value="1"/>
</dbReference>
<keyword evidence="10" id="KW-0560">Oxidoreductase</keyword>
<evidence type="ECO:0000256" key="7">
    <source>
        <dbReference type="ARBA" id="ARBA00022692"/>
    </source>
</evidence>
<comment type="function">
    <text evidence="12">Cytochrome bo(3) ubiquinol terminal oxidase is the component of the aerobic respiratory chain of E.coli that predominates when cells are grown at high aeration. Has proton pump activity across the membrane in addition to electron transfer, pumping 2 protons/electron.</text>
</comment>
<feature type="domain" description="Heme-copper oxidase subunit III family profile" evidence="19">
    <location>
        <begin position="1"/>
        <end position="193"/>
    </location>
</feature>
<dbReference type="Gene3D" id="1.20.120.80">
    <property type="entry name" value="Cytochrome c oxidase, subunit III, four-helix bundle"/>
    <property type="match status" value="1"/>
</dbReference>
<gene>
    <name evidence="20" type="primary">cyoC</name>
    <name evidence="20" type="ORF">GII36_02050</name>
</gene>
<evidence type="ECO:0000313" key="21">
    <source>
        <dbReference type="Proteomes" id="UP001059824"/>
    </source>
</evidence>
<keyword evidence="21" id="KW-1185">Reference proteome</keyword>
<dbReference type="InterPro" id="IPR024791">
    <property type="entry name" value="Cyt_c/ubiquinol_Oxase_su3"/>
</dbReference>
<evidence type="ECO:0000256" key="17">
    <source>
        <dbReference type="RuleBase" id="RU003376"/>
    </source>
</evidence>
<dbReference type="CDD" id="cd02863">
    <property type="entry name" value="Ubiquinol_oxidase_III"/>
    <property type="match status" value="1"/>
</dbReference>
<keyword evidence="9 18" id="KW-1133">Transmembrane helix</keyword>
<dbReference type="InterPro" id="IPR014206">
    <property type="entry name" value="Cyt_c_ubiqinol_oxidase_su3"/>
</dbReference>
<dbReference type="InterPro" id="IPR013833">
    <property type="entry name" value="Cyt_c_oxidase_su3_a-hlx"/>
</dbReference>
<keyword evidence="11 18" id="KW-0472">Membrane</keyword>
<feature type="transmembrane region" description="Helical" evidence="18">
    <location>
        <begin position="60"/>
        <end position="80"/>
    </location>
</feature>
<dbReference type="PANTHER" id="PTHR11403:SF2">
    <property type="entry name" value="CYTOCHROME BO(3) UBIQUINOL OXIDASE SUBUNIT 3"/>
    <property type="match status" value="1"/>
</dbReference>
<evidence type="ECO:0000256" key="11">
    <source>
        <dbReference type="ARBA" id="ARBA00023136"/>
    </source>
</evidence>
<reference evidence="20" key="1">
    <citation type="journal article" date="2021" name="Nat. Microbiol.">
        <title>Cocultivation of an ultrasmall environmental parasitic bacterium with lytic ability against bacteria associated with wastewater foams.</title>
        <authorList>
            <person name="Batinovic S."/>
            <person name="Rose J.J.A."/>
            <person name="Ratcliffe J."/>
            <person name="Seviour R.J."/>
            <person name="Petrovski S."/>
        </authorList>
    </citation>
    <scope>NUCLEOTIDE SEQUENCE</scope>
    <source>
        <strain evidence="20">JR1</strain>
    </source>
</reference>
<evidence type="ECO:0000256" key="15">
    <source>
        <dbReference type="ARBA" id="ARBA00032189"/>
    </source>
</evidence>
<evidence type="ECO:0000259" key="19">
    <source>
        <dbReference type="PROSITE" id="PS50253"/>
    </source>
</evidence>
<evidence type="ECO:0000256" key="18">
    <source>
        <dbReference type="SAM" id="Phobius"/>
    </source>
</evidence>
<dbReference type="GO" id="GO:0009486">
    <property type="term" value="F:cytochrome bo3 ubiquinol oxidase activity"/>
    <property type="evidence" value="ECO:0007669"/>
    <property type="project" value="InterPro"/>
</dbReference>
<comment type="similarity">
    <text evidence="2 17">Belongs to the cytochrome c oxidase subunit 3 family.</text>
</comment>
<name>A0A857MM17_9BACT</name>
<dbReference type="InterPro" id="IPR033946">
    <property type="entry name" value="Ubiquinol_oxase_su3_dom"/>
</dbReference>
<evidence type="ECO:0000256" key="16">
    <source>
        <dbReference type="ARBA" id="ARBA00032717"/>
    </source>
</evidence>
<keyword evidence="6" id="KW-1003">Cell membrane</keyword>
<dbReference type="SUPFAM" id="SSF81452">
    <property type="entry name" value="Cytochrome c oxidase subunit III-like"/>
    <property type="match status" value="1"/>
</dbReference>
<evidence type="ECO:0000256" key="6">
    <source>
        <dbReference type="ARBA" id="ARBA00022475"/>
    </source>
</evidence>
<dbReference type="PANTHER" id="PTHR11403">
    <property type="entry name" value="CYTOCHROME C OXIDASE SUBUNIT III"/>
    <property type="match status" value="1"/>
</dbReference>
<dbReference type="GO" id="GO:0004129">
    <property type="term" value="F:cytochrome-c oxidase activity"/>
    <property type="evidence" value="ECO:0007669"/>
    <property type="project" value="InterPro"/>
</dbReference>
<dbReference type="NCBIfam" id="TIGR02842">
    <property type="entry name" value="CyoC"/>
    <property type="match status" value="1"/>
</dbReference>
<evidence type="ECO:0000256" key="9">
    <source>
        <dbReference type="ARBA" id="ARBA00022989"/>
    </source>
</evidence>
<feature type="transmembrane region" description="Helical" evidence="18">
    <location>
        <begin position="169"/>
        <end position="192"/>
    </location>
</feature>
<dbReference type="RefSeq" id="WP_260764075.1">
    <property type="nucleotide sequence ID" value="NZ_CP045921.1"/>
</dbReference>
<feature type="transmembrane region" description="Helical" evidence="18">
    <location>
        <begin position="20"/>
        <end position="40"/>
    </location>
</feature>
<organism evidence="20 21">
    <name type="scientific">Candidatus Mycosynbacter amalyticus</name>
    <dbReference type="NCBI Taxonomy" id="2665156"/>
    <lineage>
        <taxon>Bacteria</taxon>
        <taxon>Candidatus Saccharimonadota</taxon>
        <taxon>Candidatus Saccharimonadota incertae sedis</taxon>
        <taxon>Candidatus Mycosynbacter</taxon>
    </lineage>
</organism>
<dbReference type="PROSITE" id="PS50253">
    <property type="entry name" value="COX3"/>
    <property type="match status" value="1"/>
</dbReference>
<dbReference type="KEGG" id="mama:GII36_02050"/>
<dbReference type="AlphaFoldDB" id="A0A857MM17"/>
<evidence type="ECO:0000256" key="12">
    <source>
        <dbReference type="ARBA" id="ARBA00025694"/>
    </source>
</evidence>
<comment type="subunit">
    <text evidence="3">Heterooctamer of two A chains, two B chains, two C chains and two D chains.</text>
</comment>
<evidence type="ECO:0000256" key="3">
    <source>
        <dbReference type="ARBA" id="ARBA00011700"/>
    </source>
</evidence>
<evidence type="ECO:0000256" key="5">
    <source>
        <dbReference type="ARBA" id="ARBA00022448"/>
    </source>
</evidence>
<evidence type="ECO:0000256" key="14">
    <source>
        <dbReference type="ARBA" id="ARBA00031884"/>
    </source>
</evidence>
<evidence type="ECO:0000313" key="20">
    <source>
        <dbReference type="EMBL" id="QHN42632.1"/>
    </source>
</evidence>
<evidence type="ECO:0000256" key="13">
    <source>
        <dbReference type="ARBA" id="ARBA00030072"/>
    </source>
</evidence>
<accession>A0A857MM17</accession>
<protein>
    <recommendedName>
        <fullName evidence="4">Cytochrome bo(3) ubiquinol oxidase subunit 3</fullName>
    </recommendedName>
    <alternativeName>
        <fullName evidence="15">Cytochrome o ubiquinol oxidase subunit 3</fullName>
    </alternativeName>
    <alternativeName>
        <fullName evidence="13">Oxidase bo(3) subunit 3</fullName>
    </alternativeName>
    <alternativeName>
        <fullName evidence="16">Ubiquinol oxidase polypeptide III</fullName>
    </alternativeName>
    <alternativeName>
        <fullName evidence="14">Ubiquinol oxidase subunit 3</fullName>
    </alternativeName>
</protein>
<feature type="transmembrane region" description="Helical" evidence="18">
    <location>
        <begin position="125"/>
        <end position="148"/>
    </location>
</feature>
<sequence length="195" mass="21468">MTSHAAHLKEKAEKASLGFWLYLMTDIMVFASLFATYVILRHGTNGGPASQDIFNLEFVMVETFLLLISSFTCGLAYLAIKAGEKRNALILLGTTITLGIGFVTMELYEFGELIRAGHGPAHSAFLSAFFTLVGTHGLHILIGIIWAIALGDYISKRGVTPDAARKFGLFAVFWHFLDLVWIFIFTIVYLLGAIS</sequence>